<evidence type="ECO:0000256" key="1">
    <source>
        <dbReference type="ARBA" id="ARBA00004141"/>
    </source>
</evidence>
<feature type="transmembrane region" description="Helical" evidence="3">
    <location>
        <begin position="510"/>
        <end position="530"/>
    </location>
</feature>
<feature type="transmembrane region" description="Helical" evidence="3">
    <location>
        <begin position="235"/>
        <end position="258"/>
    </location>
</feature>
<feature type="transmembrane region" description="Helical" evidence="3">
    <location>
        <begin position="363"/>
        <end position="385"/>
    </location>
</feature>
<evidence type="ECO:0000313" key="6">
    <source>
        <dbReference type="Proteomes" id="UP001316803"/>
    </source>
</evidence>
<keyword evidence="3" id="KW-0472">Membrane</keyword>
<dbReference type="PANTHER" id="PTHR34987">
    <property type="entry name" value="C, PUTATIVE (AFU_ORTHOLOGUE AFUA_3G02880)-RELATED"/>
    <property type="match status" value="1"/>
</dbReference>
<feature type="domain" description="Alpha-L-rhamnosidase six-hairpin glycosidase" evidence="4">
    <location>
        <begin position="770"/>
        <end position="965"/>
    </location>
</feature>
<feature type="transmembrane region" description="Helical" evidence="3">
    <location>
        <begin position="429"/>
        <end position="452"/>
    </location>
</feature>
<protein>
    <recommendedName>
        <fullName evidence="4">Alpha-L-rhamnosidase six-hairpin glycosidase domain-containing protein</fullName>
    </recommendedName>
</protein>
<dbReference type="Pfam" id="PF17389">
    <property type="entry name" value="Bac_rhamnosid6H"/>
    <property type="match status" value="1"/>
</dbReference>
<dbReference type="Gene3D" id="2.60.420.10">
    <property type="entry name" value="Maltose phosphorylase, domain 3"/>
    <property type="match status" value="1"/>
</dbReference>
<comment type="subcellular location">
    <subcellularLocation>
        <location evidence="1">Membrane</location>
        <topology evidence="1">Multi-pass membrane protein</topology>
    </subcellularLocation>
</comment>
<keyword evidence="3" id="KW-1133">Transmembrane helix</keyword>
<gene>
    <name evidence="5" type="ORF">OHC33_008042</name>
</gene>
<dbReference type="EMBL" id="JAKLMC020000023">
    <property type="protein sequence ID" value="KAK5950970.1"/>
    <property type="molecule type" value="Genomic_DNA"/>
</dbReference>
<feature type="transmembrane region" description="Helical" evidence="3">
    <location>
        <begin position="397"/>
        <end position="417"/>
    </location>
</feature>
<name>A0AAN8EJJ0_9EURO</name>
<feature type="transmembrane region" description="Helical" evidence="3">
    <location>
        <begin position="12"/>
        <end position="38"/>
    </location>
</feature>
<dbReference type="Proteomes" id="UP001316803">
    <property type="component" value="Unassembled WGS sequence"/>
</dbReference>
<dbReference type="SUPFAM" id="SSF48208">
    <property type="entry name" value="Six-hairpin glycosidases"/>
    <property type="match status" value="1"/>
</dbReference>
<keyword evidence="6" id="KW-1185">Reference proteome</keyword>
<evidence type="ECO:0000313" key="5">
    <source>
        <dbReference type="EMBL" id="KAK5950970.1"/>
    </source>
</evidence>
<feature type="transmembrane region" description="Helical" evidence="3">
    <location>
        <begin position="196"/>
        <end position="215"/>
    </location>
</feature>
<proteinExistence type="predicted"/>
<feature type="region of interest" description="Disordered" evidence="2">
    <location>
        <begin position="467"/>
        <end position="493"/>
    </location>
</feature>
<dbReference type="InterPro" id="IPR012341">
    <property type="entry name" value="6hp_glycosidase-like_sf"/>
</dbReference>
<evidence type="ECO:0000259" key="4">
    <source>
        <dbReference type="Pfam" id="PF17389"/>
    </source>
</evidence>
<dbReference type="AlphaFoldDB" id="A0AAN8EJJ0"/>
<dbReference type="Gene3D" id="1.50.10.10">
    <property type="match status" value="1"/>
</dbReference>
<evidence type="ECO:0000256" key="2">
    <source>
        <dbReference type="SAM" id="MobiDB-lite"/>
    </source>
</evidence>
<dbReference type="GO" id="GO:0022857">
    <property type="term" value="F:transmembrane transporter activity"/>
    <property type="evidence" value="ECO:0007669"/>
    <property type="project" value="InterPro"/>
</dbReference>
<dbReference type="PANTHER" id="PTHR34987:SF6">
    <property type="entry name" value="ALPHA-L-RHAMNOSIDASE SIX-HAIRPIN GLYCOSIDASE DOMAIN-CONTAINING PROTEIN"/>
    <property type="match status" value="1"/>
</dbReference>
<keyword evidence="3" id="KW-0812">Transmembrane</keyword>
<sequence length="1225" mass="131247">MGLFSASRTQVATYLLGVCPFSIAFLVFLNASVSFVVTDLIGRDKGVGDAVGNLGFADELVALVACPLWGLLSDRIGVRTVCFIGYIIIGIALFLFVQAKNVYPELLLGRLFFSLGAAAASTMVTAILPTMSFVDEPGNSNGNAIGGRRYNGHVQAPSIASEATITPYNYQSNQSVGDSQQHQTAKAVITDSSSKIAGFVGMATGCGALVALSIFLPLPARFQKAGVEPGPALQYSYYIVGAISLLLAGVCLIGLNGLKSESKKGFRFMLHGRDSDNNTRSVRDTMFSTLGLLYRALLAGFTRKDIFIGYVGGFVARASSVGISLFVPLLVNAAFLSSGLCAPAQALGEPAGLPDIKRRCPRAYVVAAELTGVSQLVALLCAPLFGYWSSRLANKSIPLMFAAVAGIIGYPLFATRFDPHDDNKGARGIAFLAVGLIGISQIGAIVCSLGILSSGVLKQQYEVDRGNTASDNSTPAANDTSESAPLLSSNTGNKGTDTKLTELKGSIAGIYSFYGGAGILILTKAGGVLFDQVTTAAPFYMMASFNGLLLLATITMSLLQLKFHTQIYNVNGTVDAANDLITGQSVATTFRGPSAVTYDFGKNVAGLVSFNISQVAGSGESFIGISFTESNLWISSEGCDSTADAGIDQALWWSVEPDGYYAAEKQYQRGGFRYLNVYHNTTGNVTLTDLTIYYTAIPHYTEDQLAAGIQTGYFHCEDEQINRVWYAGAYTNEICTIDPTTGNSLIYLGVVNSTSNITEPLPWYNNYTISNGSAVLTDGGKRDRLVWPGDILISQPGIFVSSYDMEMLRDSLDSLLVLQNSSGALPYAGRPFGTALPIWSFTYHLHSLTDINDYYLYTGNETYLMQNWDTYKLALNFSLSFVDESGMANVTTSADWLRFGMGGHNIEANSILYYNLNQAIALANHLNDTSEFTKSWPAIAEKVKASANEALWDSERNLYRDNDTQPLTDLHPQDGNAWAILSNLTLNTERAINISQALQARWGPYGAPAPEAGETVSPFVSGFELQAHYIAGRPEAAINLIKLMWGDFMLEDPRMTNSTFIEGYSTNGDLHYAPYNNDPRISHAHGWATGPTSTLTFFAAGLQVTSAAGKTWLIEPQLGGLQNVEAGYKTKVGSFSSRVAAMEGGGLNVTFSTPPGTSGTVRLRYSGGLGSLTVTNLEDQSSSTSRDLAQGLSKRQLSSDEMEARVVSVDGLEGGNYTVILELSN</sequence>
<feature type="transmembrane region" description="Helical" evidence="3">
    <location>
        <begin position="111"/>
        <end position="134"/>
    </location>
</feature>
<dbReference type="GO" id="GO:0016020">
    <property type="term" value="C:membrane"/>
    <property type="evidence" value="ECO:0007669"/>
    <property type="project" value="UniProtKB-SubCell"/>
</dbReference>
<dbReference type="Pfam" id="PF07690">
    <property type="entry name" value="MFS_1"/>
    <property type="match status" value="1"/>
</dbReference>
<dbReference type="SUPFAM" id="SSF103473">
    <property type="entry name" value="MFS general substrate transporter"/>
    <property type="match status" value="2"/>
</dbReference>
<dbReference type="InterPro" id="IPR011701">
    <property type="entry name" value="MFS"/>
</dbReference>
<dbReference type="InterPro" id="IPR035396">
    <property type="entry name" value="Bac_rhamnosid6H"/>
</dbReference>
<dbReference type="GO" id="GO:0003824">
    <property type="term" value="F:catalytic activity"/>
    <property type="evidence" value="ECO:0007669"/>
    <property type="project" value="UniProtKB-ARBA"/>
</dbReference>
<evidence type="ECO:0000256" key="3">
    <source>
        <dbReference type="SAM" id="Phobius"/>
    </source>
</evidence>
<feature type="transmembrane region" description="Helical" evidence="3">
    <location>
        <begin position="81"/>
        <end position="99"/>
    </location>
</feature>
<dbReference type="GO" id="GO:0005975">
    <property type="term" value="P:carbohydrate metabolic process"/>
    <property type="evidence" value="ECO:0007669"/>
    <property type="project" value="InterPro"/>
</dbReference>
<accession>A0AAN8EJJ0</accession>
<organism evidence="5 6">
    <name type="scientific">Knufia fluminis</name>
    <dbReference type="NCBI Taxonomy" id="191047"/>
    <lineage>
        <taxon>Eukaryota</taxon>
        <taxon>Fungi</taxon>
        <taxon>Dikarya</taxon>
        <taxon>Ascomycota</taxon>
        <taxon>Pezizomycotina</taxon>
        <taxon>Eurotiomycetes</taxon>
        <taxon>Chaetothyriomycetidae</taxon>
        <taxon>Chaetothyriales</taxon>
        <taxon>Trichomeriaceae</taxon>
        <taxon>Knufia</taxon>
    </lineage>
</organism>
<dbReference type="Gene3D" id="1.20.1250.20">
    <property type="entry name" value="MFS general substrate transporter like domains"/>
    <property type="match status" value="1"/>
</dbReference>
<dbReference type="InterPro" id="IPR008928">
    <property type="entry name" value="6-hairpin_glycosidase_sf"/>
</dbReference>
<comment type="caution">
    <text evidence="5">The sequence shown here is derived from an EMBL/GenBank/DDBJ whole genome shotgun (WGS) entry which is preliminary data.</text>
</comment>
<dbReference type="InterPro" id="IPR036259">
    <property type="entry name" value="MFS_trans_sf"/>
</dbReference>
<reference evidence="5 6" key="1">
    <citation type="submission" date="2022-12" db="EMBL/GenBank/DDBJ databases">
        <title>Genomic features and morphological characterization of a novel Knufia sp. strain isolated from spacecraft assembly facility.</title>
        <authorList>
            <person name="Teixeira M."/>
            <person name="Chander A.M."/>
            <person name="Stajich J.E."/>
            <person name="Venkateswaran K."/>
        </authorList>
    </citation>
    <scope>NUCLEOTIDE SEQUENCE [LARGE SCALE GENOMIC DNA]</scope>
    <source>
        <strain evidence="5 6">FJI-L2-BK-P2</strain>
    </source>
</reference>
<feature type="transmembrane region" description="Helical" evidence="3">
    <location>
        <begin position="537"/>
        <end position="559"/>
    </location>
</feature>
<feature type="transmembrane region" description="Helical" evidence="3">
    <location>
        <begin position="50"/>
        <end position="69"/>
    </location>
</feature>